<feature type="region of interest" description="Disordered" evidence="10">
    <location>
        <begin position="915"/>
        <end position="970"/>
    </location>
</feature>
<dbReference type="InterPro" id="IPR022796">
    <property type="entry name" value="Chloroa_b-bind"/>
</dbReference>
<dbReference type="PANTHER" id="PTHR31913:SF0">
    <property type="entry name" value="VACUOLAR IMPORT AND DEGRADATION PROTEIN 27"/>
    <property type="match status" value="1"/>
</dbReference>
<name>A0A314YUS8_PRUYE</name>
<proteinExistence type="predicted"/>
<reference evidence="13 14" key="1">
    <citation type="submission" date="2018-02" db="EMBL/GenBank/DDBJ databases">
        <title>Draft genome of wild Prunus yedoensis var. nudiflora.</title>
        <authorList>
            <person name="Baek S."/>
            <person name="Kim J.-H."/>
            <person name="Choi K."/>
            <person name="Kim G.-B."/>
            <person name="Cho A."/>
            <person name="Jang H."/>
            <person name="Shin C.-H."/>
            <person name="Yu H.-J."/>
            <person name="Mun J.-H."/>
        </authorList>
    </citation>
    <scope>NUCLEOTIDE SEQUENCE [LARGE SCALE GENOMIC DNA]</scope>
    <source>
        <strain evidence="14">cv. Jeju island</strain>
        <tissue evidence="13">Leaf</tissue>
    </source>
</reference>
<evidence type="ECO:0000256" key="4">
    <source>
        <dbReference type="ARBA" id="ARBA00022640"/>
    </source>
</evidence>
<evidence type="ECO:0000256" key="1">
    <source>
        <dbReference type="ARBA" id="ARBA00004229"/>
    </source>
</evidence>
<feature type="compositionally biased region" description="Basic and acidic residues" evidence="10">
    <location>
        <begin position="927"/>
        <end position="947"/>
    </location>
</feature>
<dbReference type="EMBL" id="PJQY01000706">
    <property type="protein sequence ID" value="PQQ08568.1"/>
    <property type="molecule type" value="Genomic_DNA"/>
</dbReference>
<dbReference type="Proteomes" id="UP000250321">
    <property type="component" value="Unassembled WGS sequence"/>
</dbReference>
<feature type="compositionally biased region" description="Acidic residues" evidence="10">
    <location>
        <begin position="14"/>
        <end position="33"/>
    </location>
</feature>
<dbReference type="FunFam" id="2.130.10.10:FF:000663">
    <property type="entry name" value="Vacuolar import/degradation Vid27-related protein"/>
    <property type="match status" value="1"/>
</dbReference>
<keyword evidence="7" id="KW-0793">Thylakoid</keyword>
<dbReference type="PANTHER" id="PTHR31913">
    <property type="entry name" value="VACUOLAR IMPORT AND DEGRADATION PROTEIN 27"/>
    <property type="match status" value="1"/>
</dbReference>
<dbReference type="GO" id="GO:0005634">
    <property type="term" value="C:nucleus"/>
    <property type="evidence" value="ECO:0007669"/>
    <property type="project" value="TreeGrafter"/>
</dbReference>
<dbReference type="FunFam" id="1.10.3460.10:FF:000010">
    <property type="entry name" value="Chlorophyll a-b binding protein, chloroplastic"/>
    <property type="match status" value="1"/>
</dbReference>
<feature type="compositionally biased region" description="Acidic residues" evidence="10">
    <location>
        <begin position="110"/>
        <end position="125"/>
    </location>
</feature>
<organism evidence="13 14">
    <name type="scientific">Prunus yedoensis var. nudiflora</name>
    <dbReference type="NCBI Taxonomy" id="2094558"/>
    <lineage>
        <taxon>Eukaryota</taxon>
        <taxon>Viridiplantae</taxon>
        <taxon>Streptophyta</taxon>
        <taxon>Embryophyta</taxon>
        <taxon>Tracheophyta</taxon>
        <taxon>Spermatophyta</taxon>
        <taxon>Magnoliopsida</taxon>
        <taxon>eudicotyledons</taxon>
        <taxon>Gunneridae</taxon>
        <taxon>Pentapetalae</taxon>
        <taxon>rosids</taxon>
        <taxon>fabids</taxon>
        <taxon>Rosales</taxon>
        <taxon>Rosaceae</taxon>
        <taxon>Amygdaloideae</taxon>
        <taxon>Amygdaleae</taxon>
        <taxon>Prunus</taxon>
    </lineage>
</organism>
<dbReference type="Gene3D" id="2.130.10.10">
    <property type="entry name" value="YVTN repeat-like/Quinoprotein amine dehydrogenase"/>
    <property type="match status" value="1"/>
</dbReference>
<accession>A0A314YUS8</accession>
<dbReference type="SUPFAM" id="SSF101908">
    <property type="entry name" value="Putative isomerase YbhE"/>
    <property type="match status" value="1"/>
</dbReference>
<protein>
    <submittedName>
        <fullName evidence="13">A-b binding protein</fullName>
    </submittedName>
</protein>
<evidence type="ECO:0000313" key="13">
    <source>
        <dbReference type="EMBL" id="PQQ08568.1"/>
    </source>
</evidence>
<evidence type="ECO:0000313" key="14">
    <source>
        <dbReference type="Proteomes" id="UP000250321"/>
    </source>
</evidence>
<feature type="domain" description="Vacuolar import/degradation Vid27 C-terminal" evidence="11">
    <location>
        <begin position="315"/>
        <end position="586"/>
    </location>
</feature>
<evidence type="ECO:0000256" key="6">
    <source>
        <dbReference type="ARBA" id="ARBA00022989"/>
    </source>
</evidence>
<feature type="compositionally biased region" description="Basic and acidic residues" evidence="10">
    <location>
        <begin position="1"/>
        <end position="10"/>
    </location>
</feature>
<dbReference type="InterPro" id="IPR055559">
    <property type="entry name" value="CYPRO4_DUF7135"/>
</dbReference>
<dbReference type="Gene3D" id="1.10.3460.10">
    <property type="entry name" value="Chlorophyll a/b binding protein domain"/>
    <property type="match status" value="1"/>
</dbReference>
<feature type="coiled-coil region" evidence="9">
    <location>
        <begin position="1194"/>
        <end position="1222"/>
    </location>
</feature>
<dbReference type="OrthoDB" id="10251113at2759"/>
<dbReference type="InterPro" id="IPR013863">
    <property type="entry name" value="VID27_C"/>
</dbReference>
<keyword evidence="4" id="KW-0934">Plastid</keyword>
<dbReference type="AlphaFoldDB" id="A0A314YUS8"/>
<dbReference type="SUPFAM" id="SSF103511">
    <property type="entry name" value="Chlorophyll a-b binding protein"/>
    <property type="match status" value="1"/>
</dbReference>
<dbReference type="Gene3D" id="6.10.250.2770">
    <property type="match status" value="1"/>
</dbReference>
<evidence type="ECO:0000256" key="7">
    <source>
        <dbReference type="ARBA" id="ARBA00023078"/>
    </source>
</evidence>
<feature type="compositionally biased region" description="Basic and acidic residues" evidence="10">
    <location>
        <begin position="959"/>
        <end position="970"/>
    </location>
</feature>
<feature type="compositionally biased region" description="Basic and acidic residues" evidence="10">
    <location>
        <begin position="34"/>
        <end position="45"/>
    </location>
</feature>
<keyword evidence="8" id="KW-0472">Membrane</keyword>
<dbReference type="Pfam" id="PF00504">
    <property type="entry name" value="Chloroa_b-bind"/>
    <property type="match status" value="1"/>
</dbReference>
<evidence type="ECO:0000256" key="8">
    <source>
        <dbReference type="ARBA" id="ARBA00023136"/>
    </source>
</evidence>
<gene>
    <name evidence="13" type="ORF">Pyn_20529</name>
</gene>
<evidence type="ECO:0000256" key="3">
    <source>
        <dbReference type="ARBA" id="ARBA00022528"/>
    </source>
</evidence>
<feature type="domain" description="DUF7135" evidence="12">
    <location>
        <begin position="40"/>
        <end position="210"/>
    </location>
</feature>
<keyword evidence="14" id="KW-1185">Reference proteome</keyword>
<keyword evidence="3" id="KW-0150">Chloroplast</keyword>
<dbReference type="Pfam" id="PF08553">
    <property type="entry name" value="VID27"/>
    <property type="match status" value="1"/>
</dbReference>
<feature type="region of interest" description="Disordered" evidence="10">
    <location>
        <begin position="1"/>
        <end position="53"/>
    </location>
</feature>
<dbReference type="InterPro" id="IPR015943">
    <property type="entry name" value="WD40/YVTN_repeat-like_dom_sf"/>
</dbReference>
<dbReference type="InterPro" id="IPR040458">
    <property type="entry name" value="Vid27"/>
</dbReference>
<evidence type="ECO:0000256" key="5">
    <source>
        <dbReference type="ARBA" id="ARBA00022692"/>
    </source>
</evidence>
<comment type="caution">
    <text evidence="13">The sequence shown here is derived from an EMBL/GenBank/DDBJ whole genome shotgun (WGS) entry which is preliminary data.</text>
</comment>
<keyword evidence="5" id="KW-0812">Transmembrane</keyword>
<evidence type="ECO:0000256" key="2">
    <source>
        <dbReference type="ARBA" id="ARBA00004370"/>
    </source>
</evidence>
<sequence length="1268" mass="143128">MGGAPSREDPQFSDSDEEQSEEEEIYEDVEESVEEKRRRSAERGPKTPSSVDEVDAMLKALKLKYNPNVKNPVKLYHFVAGDTPQAKGKWVTSEKLTSYSFRKTSRMEIDNDDGEEEDESDEEGGDSWWILSVGDPDKIRAKVKVSDEMQLNGDQRRVDFIACAPTRGVWAMKFYTDEDYRAFVAKYKDCLFENTYRYEATDENRVKVYGKDFLGWAKPEVADDSVWEDAEDSLSKSPGSATPLRANEDLREEFEEASNGGIQSLALGALDNSFLVGESGIQVVKNFSYGIQGKGVYVNFDDGGYRGGSSLARSTPRKALLMKAETNMLLMSPMNEGKPHTTGLHQFDIETGKVVTEWKFEKDGTDVTMRDITNDSKGAQLDPSGSTFLGLDDNRLCRWDMRDRKGMVQDLAAASGPVLNWNQGHQFSRGTNFQCFASTGDGSIAVGSLDGKIRLYSNSSMRQAKTAFPGLGSPITHVDVTFDGKWILGTTDTYLILICTIFADKDGKTKTGFGGRMGNRISAPRLLKLSAVDSHLAGVNNKFRNAQFSWVTENGKQERHLVATVGKFSVIWNFQQVKDGSHECYRHQEGLKSCYCYKIVLKDDSIVDSRFMHDKFAVTDSPEAPLVIATPMKPCSLSFVSNKNVLKHPFGAANTCWHVKPAKTQGFARHVAHAQLRPTWLPGLDPPPYLDGSLAGDFGFDPLGLGEDPESLRWYVQAELVHARFAMLGVAGILLTDLLRVTGLLSIPVWYNAGAVKFGFANTETLFLVQLILMGFVETKRYMDFKSPGSQAQDGSFFGLEAALEGLEPGYPGGPLLNPLGLAKDIKNAHEWKLKEIKNGRLAMVAMLGIFCKLLLLMRLFVDVIDTQESPTDSQKKKKNLEPLDSIILGCYVRFWVLNVGPYLTPDFASKIQTQNTMRKGAKRKVSQREDNKENSTKPDNHKEHPSKATTRSKRVKASHPESEPEYLEEPRNLEDLWKTAFPVGTEWDQLDAVYRFKWDFSNLEQAFEEGGKLYGIGNNKVYLFGGTEPQQVPFKGKLEIVYIPIVVAVVSPCPPSDKIGIKSVQRETEEIVPMKEMKMDWVPYIPLDKRDRQVVEYGRKSPQIFVLGCTQRRAALKHMKIDRLKKFDYCLPYLMPIKEEELELSTEVDILFPAEPHPPVYCVFDWQFDEVEEFADDRIKEEELSADQKDAFMEFVKEKVRQQKRENREKKEARRQAFEKMSVEAKAAFENLKYYKFYPVQTADTPDISAVKASYINRYYNKAHEVL</sequence>
<dbReference type="GO" id="GO:0009507">
    <property type="term" value="C:chloroplast"/>
    <property type="evidence" value="ECO:0007669"/>
    <property type="project" value="UniProtKB-SubCell"/>
</dbReference>
<evidence type="ECO:0000259" key="12">
    <source>
        <dbReference type="Pfam" id="PF23581"/>
    </source>
</evidence>
<keyword evidence="6" id="KW-1133">Transmembrane helix</keyword>
<comment type="subcellular location">
    <subcellularLocation>
        <location evidence="2">Membrane</location>
    </subcellularLocation>
    <subcellularLocation>
        <location evidence="1">Plastid</location>
        <location evidence="1">Chloroplast</location>
    </subcellularLocation>
</comment>
<evidence type="ECO:0000259" key="11">
    <source>
        <dbReference type="Pfam" id="PF08553"/>
    </source>
</evidence>
<evidence type="ECO:0000256" key="10">
    <source>
        <dbReference type="SAM" id="MobiDB-lite"/>
    </source>
</evidence>
<feature type="region of interest" description="Disordered" evidence="10">
    <location>
        <begin position="107"/>
        <end position="127"/>
    </location>
</feature>
<keyword evidence="9" id="KW-0175">Coiled coil</keyword>
<evidence type="ECO:0000256" key="9">
    <source>
        <dbReference type="SAM" id="Coils"/>
    </source>
</evidence>
<dbReference type="GO" id="GO:0016020">
    <property type="term" value="C:membrane"/>
    <property type="evidence" value="ECO:0007669"/>
    <property type="project" value="UniProtKB-SubCell"/>
</dbReference>
<dbReference type="Pfam" id="PF23581">
    <property type="entry name" value="DUF7135"/>
    <property type="match status" value="1"/>
</dbReference>